<gene>
    <name evidence="1" type="ORF">EAY07_13710</name>
</gene>
<evidence type="ECO:0008006" key="3">
    <source>
        <dbReference type="Google" id="ProtNLM"/>
    </source>
</evidence>
<dbReference type="AlphaFoldDB" id="A0AAW4ALW6"/>
<dbReference type="Proteomes" id="UP000722957">
    <property type="component" value="Unassembled WGS sequence"/>
</dbReference>
<sequence>MLRSSLFFQIAQFEFFCFFVDSAFWFINESVSLFWFAKKPCSLVLKVSVSISWPNKRLKRDCQRVAALVQN</sequence>
<organism evidence="1 2">
    <name type="scientific">Vibrio anguillarum</name>
    <name type="common">Listonella anguillarum</name>
    <dbReference type="NCBI Taxonomy" id="55601"/>
    <lineage>
        <taxon>Bacteria</taxon>
        <taxon>Pseudomonadati</taxon>
        <taxon>Pseudomonadota</taxon>
        <taxon>Gammaproteobacteria</taxon>
        <taxon>Vibrionales</taxon>
        <taxon>Vibrionaceae</taxon>
        <taxon>Vibrio</taxon>
    </lineage>
</organism>
<name>A0AAW4ALW6_VIBAN</name>
<reference evidence="1 2" key="1">
    <citation type="journal article" date="2021" name="PeerJ">
        <title>Analysis of 44 Vibrio anguillarum genomes reveals high genetic diversity.</title>
        <authorList>
            <person name="Hansen M.J."/>
            <person name="Dalsgaard I."/>
        </authorList>
    </citation>
    <scope>NUCLEOTIDE SEQUENCE [LARGE SCALE GENOMIC DNA]</scope>
    <source>
        <strain evidence="1 2">17-16730-2A</strain>
    </source>
</reference>
<protein>
    <recommendedName>
        <fullName evidence="3">Secreted protein</fullName>
    </recommendedName>
</protein>
<evidence type="ECO:0000313" key="2">
    <source>
        <dbReference type="Proteomes" id="UP000722957"/>
    </source>
</evidence>
<dbReference type="EMBL" id="RDOM01000034">
    <property type="protein sequence ID" value="MBF4273071.1"/>
    <property type="molecule type" value="Genomic_DNA"/>
</dbReference>
<evidence type="ECO:0000313" key="1">
    <source>
        <dbReference type="EMBL" id="MBF4273071.1"/>
    </source>
</evidence>
<proteinExistence type="predicted"/>
<comment type="caution">
    <text evidence="1">The sequence shown here is derived from an EMBL/GenBank/DDBJ whole genome shotgun (WGS) entry which is preliminary data.</text>
</comment>
<accession>A0AAW4ALW6</accession>